<dbReference type="Proteomes" id="UP001055013">
    <property type="component" value="Unassembled WGS sequence"/>
</dbReference>
<name>A0ACB5R5J2_9BURK</name>
<accession>A0ACB5R5J2</accession>
<comment type="caution">
    <text evidence="1">The sequence shown here is derived from an EMBL/GenBank/DDBJ whole genome shotgun (WGS) entry which is preliminary data.</text>
</comment>
<keyword evidence="2" id="KW-1185">Reference proteome</keyword>
<reference evidence="1" key="1">
    <citation type="submission" date="2021-09" db="EMBL/GenBank/DDBJ databases">
        <title>Isolation and characterization of 3-chlorobenzoate degrading bacteria from soils in Shizuoka.</title>
        <authorList>
            <person name="Ifat A."/>
            <person name="Ogawa N."/>
            <person name="Kimbara K."/>
            <person name="Moriuchi R."/>
            <person name="Dohra H."/>
            <person name="Shintani M."/>
        </authorList>
    </citation>
    <scope>NUCLEOTIDE SEQUENCE</scope>
    <source>
        <strain evidence="1">19CS2-2</strain>
    </source>
</reference>
<evidence type="ECO:0000313" key="1">
    <source>
        <dbReference type="EMBL" id="GJH22456.1"/>
    </source>
</evidence>
<protein>
    <submittedName>
        <fullName evidence="1">ERF family protein</fullName>
    </submittedName>
</protein>
<sequence length="209" mass="22301">MKTSETIGKIAPALLQAQRAIGFAAKDATNPHFKNKYADLPNVIEAVKGPLNDAGIIFIQSPAPSDDGKLHLTTRLIHESGEWIESTAVTPLQKADPQGVGSAITYMRRYSLAAITGLYQDDDDGNAASGVGQQQRTQAPQAMKPADIKRHIAAIKGAKSGDALKAAFEAARVHASELNDADAYEQFKAARQEVIDAHTKQRETAEAAA</sequence>
<evidence type="ECO:0000313" key="2">
    <source>
        <dbReference type="Proteomes" id="UP001055013"/>
    </source>
</evidence>
<organism evidence="1 2">
    <name type="scientific">Caballeronia novacaledonica</name>
    <dbReference type="NCBI Taxonomy" id="1544861"/>
    <lineage>
        <taxon>Bacteria</taxon>
        <taxon>Pseudomonadati</taxon>
        <taxon>Pseudomonadota</taxon>
        <taxon>Betaproteobacteria</taxon>
        <taxon>Burkholderiales</taxon>
        <taxon>Burkholderiaceae</taxon>
        <taxon>Caballeronia</taxon>
    </lineage>
</organism>
<gene>
    <name evidence="1" type="ORF">CBA19CS22_37960</name>
</gene>
<dbReference type="EMBL" id="BPUR01000041">
    <property type="protein sequence ID" value="GJH22456.1"/>
    <property type="molecule type" value="Genomic_DNA"/>
</dbReference>
<proteinExistence type="predicted"/>